<organism evidence="2">
    <name type="scientific">Streptomyces haneummycinicus</name>
    <dbReference type="NCBI Taxonomy" id="3074435"/>
    <lineage>
        <taxon>Bacteria</taxon>
        <taxon>Bacillati</taxon>
        <taxon>Actinomycetota</taxon>
        <taxon>Actinomycetes</taxon>
        <taxon>Kitasatosporales</taxon>
        <taxon>Streptomycetaceae</taxon>
        <taxon>Streptomyces</taxon>
    </lineage>
</organism>
<feature type="region of interest" description="Disordered" evidence="1">
    <location>
        <begin position="13"/>
        <end position="46"/>
    </location>
</feature>
<evidence type="ECO:0000313" key="2">
    <source>
        <dbReference type="EMBL" id="BFO20651.1"/>
    </source>
</evidence>
<feature type="compositionally biased region" description="Acidic residues" evidence="1">
    <location>
        <begin position="35"/>
        <end position="46"/>
    </location>
</feature>
<dbReference type="EMBL" id="AP035768">
    <property type="protein sequence ID" value="BFO20651.1"/>
    <property type="molecule type" value="Genomic_DNA"/>
</dbReference>
<reference evidence="2" key="1">
    <citation type="submission" date="2024-06" db="EMBL/GenBank/DDBJ databases">
        <authorList>
            <consortium name="consrtm"/>
            <person name="Uemura M."/>
            <person name="Terahara T."/>
        </authorList>
    </citation>
    <scope>NUCLEOTIDE SEQUENCE</scope>
    <source>
        <strain evidence="2">KM77-8</strain>
    </source>
</reference>
<dbReference type="AlphaFoldDB" id="A0AAT9HTJ7"/>
<reference evidence="2" key="2">
    <citation type="submission" date="2024-07" db="EMBL/GenBank/DDBJ databases">
        <title>Streptomyces haneummycinica sp. nov., a new antibiotic-producing actinobacterium isolated from marine sediment.</title>
        <authorList>
            <person name="Uemura M."/>
            <person name="Hamada M."/>
            <person name="Hirano S."/>
            <person name="Kobayashi K."/>
            <person name="Ohshiro T."/>
            <person name="Kobayashi T."/>
            <person name="Terahara T."/>
        </authorList>
    </citation>
    <scope>NUCLEOTIDE SEQUENCE</scope>
    <source>
        <strain evidence="2">KM77-8</strain>
    </source>
</reference>
<proteinExistence type="predicted"/>
<gene>
    <name evidence="2" type="ORF">SHKM778_70390</name>
</gene>
<protein>
    <submittedName>
        <fullName evidence="2">Uncharacterized protein</fullName>
    </submittedName>
</protein>
<sequence length="101" mass="10442">MVDDRVHRQVVAGPAHVPEAGHDAFDPPPVVGEGDVGDGVDVGGEEDDRDGAVVVEVCGQAQHPVGERLHAAVVVVRLHRAGVVHHQVDGGTQTVQAVLGE</sequence>
<name>A0AAT9HTJ7_9ACTN</name>
<evidence type="ECO:0000256" key="1">
    <source>
        <dbReference type="SAM" id="MobiDB-lite"/>
    </source>
</evidence>
<accession>A0AAT9HTJ7</accession>